<proteinExistence type="predicted"/>
<reference evidence="5" key="1">
    <citation type="submission" date="2022-11" db="UniProtKB">
        <authorList>
            <consortium name="WormBaseParasite"/>
        </authorList>
    </citation>
    <scope>IDENTIFICATION</scope>
</reference>
<evidence type="ECO:0000259" key="3">
    <source>
        <dbReference type="Pfam" id="PF00501"/>
    </source>
</evidence>
<dbReference type="PANTHER" id="PTHR24096">
    <property type="entry name" value="LONG-CHAIN-FATTY-ACID--COA LIGASE"/>
    <property type="match status" value="1"/>
</dbReference>
<accession>A0A914Z3J6</accession>
<dbReference type="GO" id="GO:0005777">
    <property type="term" value="C:peroxisome"/>
    <property type="evidence" value="ECO:0007669"/>
    <property type="project" value="UniProtKB-SubCell"/>
</dbReference>
<evidence type="ECO:0000313" key="5">
    <source>
        <dbReference type="WBParaSite" id="PSU_v2.g6931.t1"/>
    </source>
</evidence>
<dbReference type="PANTHER" id="PTHR24096:SF422">
    <property type="entry name" value="BCDNA.GH02901"/>
    <property type="match status" value="1"/>
</dbReference>
<evidence type="ECO:0000313" key="4">
    <source>
        <dbReference type="Proteomes" id="UP000887577"/>
    </source>
</evidence>
<protein>
    <submittedName>
        <fullName evidence="5">AMP-dependent synthetase/ligase domain-containing protein</fullName>
    </submittedName>
</protein>
<dbReference type="WBParaSite" id="PSU_v2.g6931.t1">
    <property type="protein sequence ID" value="PSU_v2.g6931.t1"/>
    <property type="gene ID" value="PSU_v2.g6931"/>
</dbReference>
<dbReference type="InterPro" id="IPR000873">
    <property type="entry name" value="AMP-dep_synth/lig_dom"/>
</dbReference>
<dbReference type="PROSITE" id="PS00455">
    <property type="entry name" value="AMP_BINDING"/>
    <property type="match status" value="1"/>
</dbReference>
<dbReference type="SUPFAM" id="SSF56801">
    <property type="entry name" value="Acetyl-CoA synthetase-like"/>
    <property type="match status" value="1"/>
</dbReference>
<evidence type="ECO:0000256" key="1">
    <source>
        <dbReference type="ARBA" id="ARBA00004275"/>
    </source>
</evidence>
<keyword evidence="4" id="KW-1185">Reference proteome</keyword>
<dbReference type="Pfam" id="PF00501">
    <property type="entry name" value="AMP-binding"/>
    <property type="match status" value="1"/>
</dbReference>
<sequence length="450" mass="50874">MPFKSIFPSIPVENEPYGKRILESFLKNPTKKAFIYAQDPTKFITYKELHDETIMVSVFLEKNDFGHKDIAVLFLPNSWEFVEILTAVSLRGGAFSAICVIRDIDGIQHQLEECEAKIIFCSDDKLNIIKKAIKNCKISPKIVVCQLSSSNQTLTESSTDNGNIPPNNIINFSTIISDTTSLNTLSENIEEKNIDVKKDIFVIQYTSGTTGPPKGVMLSHQNYSTETSIFINHFDKYVYPRLDPNWRYENEATILLQAFCSGYGLSILLKSIICGQTCILCGQTCTDFDKSIFFKAIQDFKYKYTIRELFLIPPTLSIFIHDPSVDNYDLTSLEFFHLSAAPTSESISQKVYKKLKNLKRIERSYGTSECSFSAITNPIYPKSRDDIAGTLCSNFEMKIIDENGEELSEDEKGELCTRGPTTMIGYLKNSKKTAEAIDSEGWFHCAKIII</sequence>
<dbReference type="Proteomes" id="UP000887577">
    <property type="component" value="Unplaced"/>
</dbReference>
<keyword evidence="2" id="KW-0576">Peroxisome</keyword>
<comment type="subcellular location">
    <subcellularLocation>
        <location evidence="1">Peroxisome</location>
    </subcellularLocation>
</comment>
<dbReference type="Gene3D" id="2.30.38.10">
    <property type="entry name" value="Luciferase, Domain 3"/>
    <property type="match status" value="1"/>
</dbReference>
<dbReference type="Gene3D" id="3.40.50.980">
    <property type="match status" value="2"/>
</dbReference>
<evidence type="ECO:0000256" key="2">
    <source>
        <dbReference type="ARBA" id="ARBA00023140"/>
    </source>
</evidence>
<organism evidence="4 5">
    <name type="scientific">Panagrolaimus superbus</name>
    <dbReference type="NCBI Taxonomy" id="310955"/>
    <lineage>
        <taxon>Eukaryota</taxon>
        <taxon>Metazoa</taxon>
        <taxon>Ecdysozoa</taxon>
        <taxon>Nematoda</taxon>
        <taxon>Chromadorea</taxon>
        <taxon>Rhabditida</taxon>
        <taxon>Tylenchina</taxon>
        <taxon>Panagrolaimomorpha</taxon>
        <taxon>Panagrolaimoidea</taxon>
        <taxon>Panagrolaimidae</taxon>
        <taxon>Panagrolaimus</taxon>
    </lineage>
</organism>
<feature type="domain" description="AMP-dependent synthetase/ligase" evidence="3">
    <location>
        <begin position="27"/>
        <end position="427"/>
    </location>
</feature>
<dbReference type="AlphaFoldDB" id="A0A914Z3J6"/>
<name>A0A914Z3J6_9BILA</name>
<dbReference type="GO" id="GO:0016405">
    <property type="term" value="F:CoA-ligase activity"/>
    <property type="evidence" value="ECO:0007669"/>
    <property type="project" value="TreeGrafter"/>
</dbReference>
<dbReference type="InterPro" id="IPR020845">
    <property type="entry name" value="AMP-binding_CS"/>
</dbReference>